<dbReference type="RefSeq" id="WP_111391621.1">
    <property type="nucleotide sequence ID" value="NZ_JBJINY010000026.1"/>
</dbReference>
<comment type="caution">
    <text evidence="2">The sequence shown here is derived from an EMBL/GenBank/DDBJ whole genome shotgun (WGS) entry which is preliminary data.</text>
</comment>
<gene>
    <name evidence="2" type="ORF">CLV31_102395</name>
</gene>
<dbReference type="SUPFAM" id="SSF51182">
    <property type="entry name" value="RmlC-like cupins"/>
    <property type="match status" value="1"/>
</dbReference>
<reference evidence="2 3" key="1">
    <citation type="submission" date="2018-06" db="EMBL/GenBank/DDBJ databases">
        <title>Genomic Encyclopedia of Archaeal and Bacterial Type Strains, Phase II (KMG-II): from individual species to whole genera.</title>
        <authorList>
            <person name="Goeker M."/>
        </authorList>
    </citation>
    <scope>NUCLEOTIDE SEQUENCE [LARGE SCALE GENOMIC DNA]</scope>
    <source>
        <strain evidence="2 3">T4</strain>
    </source>
</reference>
<dbReference type="Proteomes" id="UP000248917">
    <property type="component" value="Unassembled WGS sequence"/>
</dbReference>
<dbReference type="PANTHER" id="PTHR33387:SF3">
    <property type="entry name" value="DUF985 DOMAIN-CONTAINING PROTEIN"/>
    <property type="match status" value="1"/>
</dbReference>
<sequence>MTSTEKRIQELVEILKLKAHPEGGFYSETFRSAQEVVHSNGEKRQLATSIYFLLRSQDVSHFHRIQSDELWFWHEGSPLSVHLLGEKGHEILPLGPVSENGAKPQHLVPSKTIFGSTVDQSDSYALVSCVVAPGFDFRDFELFTADDLLPLYPKAEEIIRKLT</sequence>
<protein>
    <recommendedName>
        <fullName evidence="1">DUF985 domain-containing protein</fullName>
    </recommendedName>
</protein>
<dbReference type="EMBL" id="QKTX01000002">
    <property type="protein sequence ID" value="PZV86495.1"/>
    <property type="molecule type" value="Genomic_DNA"/>
</dbReference>
<evidence type="ECO:0000259" key="1">
    <source>
        <dbReference type="Pfam" id="PF06172"/>
    </source>
</evidence>
<accession>A0A326RXI2</accession>
<name>A0A326RXI2_9BACT</name>
<dbReference type="Pfam" id="PF06172">
    <property type="entry name" value="Cupin_5"/>
    <property type="match status" value="1"/>
</dbReference>
<dbReference type="CDD" id="cd06121">
    <property type="entry name" value="cupin_YML079wp"/>
    <property type="match status" value="1"/>
</dbReference>
<evidence type="ECO:0000313" key="2">
    <source>
        <dbReference type="EMBL" id="PZV86495.1"/>
    </source>
</evidence>
<dbReference type="OrthoDB" id="9798288at2"/>
<dbReference type="PANTHER" id="PTHR33387">
    <property type="entry name" value="RMLC-LIKE JELLY ROLL FOLD PROTEIN"/>
    <property type="match status" value="1"/>
</dbReference>
<dbReference type="InterPro" id="IPR039935">
    <property type="entry name" value="YML079W-like"/>
</dbReference>
<evidence type="ECO:0000313" key="3">
    <source>
        <dbReference type="Proteomes" id="UP000248917"/>
    </source>
</evidence>
<dbReference type="InterPro" id="IPR014710">
    <property type="entry name" value="RmlC-like_jellyroll"/>
</dbReference>
<feature type="domain" description="DUF985" evidence="1">
    <location>
        <begin position="9"/>
        <end position="143"/>
    </location>
</feature>
<dbReference type="AlphaFoldDB" id="A0A326RXI2"/>
<dbReference type="InterPro" id="IPR011051">
    <property type="entry name" value="RmlC_Cupin_sf"/>
</dbReference>
<keyword evidence="3" id="KW-1185">Reference proteome</keyword>
<dbReference type="Gene3D" id="2.60.120.10">
    <property type="entry name" value="Jelly Rolls"/>
    <property type="match status" value="1"/>
</dbReference>
<organism evidence="2 3">
    <name type="scientific">Algoriphagus aquaeductus</name>
    <dbReference type="NCBI Taxonomy" id="475299"/>
    <lineage>
        <taxon>Bacteria</taxon>
        <taxon>Pseudomonadati</taxon>
        <taxon>Bacteroidota</taxon>
        <taxon>Cytophagia</taxon>
        <taxon>Cytophagales</taxon>
        <taxon>Cyclobacteriaceae</taxon>
        <taxon>Algoriphagus</taxon>
    </lineage>
</organism>
<proteinExistence type="predicted"/>
<dbReference type="InterPro" id="IPR009327">
    <property type="entry name" value="Cupin_DUF985"/>
</dbReference>